<gene>
    <name evidence="2" type="primary">OSJNBa0081C13.15</name>
</gene>
<protein>
    <submittedName>
        <fullName evidence="2">Uncharacterized protein</fullName>
    </submittedName>
</protein>
<evidence type="ECO:0000313" key="2">
    <source>
        <dbReference type="EMBL" id="BAD10365.1"/>
    </source>
</evidence>
<dbReference type="EMBL" id="AP005474">
    <property type="protein sequence ID" value="BAD10365.1"/>
    <property type="molecule type" value="Genomic_DNA"/>
</dbReference>
<proteinExistence type="predicted"/>
<accession>Q6Z0Y6</accession>
<reference evidence="3" key="2">
    <citation type="journal article" date="2008" name="Nucleic Acids Res.">
        <title>The rice annotation project database (RAP-DB): 2008 update.</title>
        <authorList>
            <consortium name="The rice annotation project (RAP)"/>
        </authorList>
    </citation>
    <scope>GENOME REANNOTATION</scope>
    <source>
        <strain evidence="3">cv. Nipponbare</strain>
    </source>
</reference>
<dbReference type="AlphaFoldDB" id="Q6Z0Y6"/>
<dbReference type="Proteomes" id="UP000000763">
    <property type="component" value="Chromosome 2"/>
</dbReference>
<organism evidence="2 3">
    <name type="scientific">Oryza sativa subsp. japonica</name>
    <name type="common">Rice</name>
    <dbReference type="NCBI Taxonomy" id="39947"/>
    <lineage>
        <taxon>Eukaryota</taxon>
        <taxon>Viridiplantae</taxon>
        <taxon>Streptophyta</taxon>
        <taxon>Embryophyta</taxon>
        <taxon>Tracheophyta</taxon>
        <taxon>Spermatophyta</taxon>
        <taxon>Magnoliopsida</taxon>
        <taxon>Liliopsida</taxon>
        <taxon>Poales</taxon>
        <taxon>Poaceae</taxon>
        <taxon>BOP clade</taxon>
        <taxon>Oryzoideae</taxon>
        <taxon>Oryzeae</taxon>
        <taxon>Oryzinae</taxon>
        <taxon>Oryza</taxon>
        <taxon>Oryza sativa</taxon>
    </lineage>
</organism>
<feature type="region of interest" description="Disordered" evidence="1">
    <location>
        <begin position="178"/>
        <end position="216"/>
    </location>
</feature>
<feature type="region of interest" description="Disordered" evidence="1">
    <location>
        <begin position="1"/>
        <end position="156"/>
    </location>
</feature>
<evidence type="ECO:0000313" key="3">
    <source>
        <dbReference type="Proteomes" id="UP000000763"/>
    </source>
</evidence>
<evidence type="ECO:0000256" key="1">
    <source>
        <dbReference type="SAM" id="MobiDB-lite"/>
    </source>
</evidence>
<feature type="compositionally biased region" description="Gly residues" evidence="1">
    <location>
        <begin position="199"/>
        <end position="209"/>
    </location>
</feature>
<feature type="compositionally biased region" description="Basic residues" evidence="1">
    <location>
        <begin position="52"/>
        <end position="61"/>
    </location>
</feature>
<reference evidence="3" key="1">
    <citation type="journal article" date="2005" name="Nature">
        <title>The map-based sequence of the rice genome.</title>
        <authorList>
            <consortium name="International rice genome sequencing project (IRGSP)"/>
            <person name="Matsumoto T."/>
            <person name="Wu J."/>
            <person name="Kanamori H."/>
            <person name="Katayose Y."/>
            <person name="Fujisawa M."/>
            <person name="Namiki N."/>
            <person name="Mizuno H."/>
            <person name="Yamamoto K."/>
            <person name="Antonio B.A."/>
            <person name="Baba T."/>
            <person name="Sakata K."/>
            <person name="Nagamura Y."/>
            <person name="Aoki H."/>
            <person name="Arikawa K."/>
            <person name="Arita K."/>
            <person name="Bito T."/>
            <person name="Chiden Y."/>
            <person name="Fujitsuka N."/>
            <person name="Fukunaka R."/>
            <person name="Hamada M."/>
            <person name="Harada C."/>
            <person name="Hayashi A."/>
            <person name="Hijishita S."/>
            <person name="Honda M."/>
            <person name="Hosokawa S."/>
            <person name="Ichikawa Y."/>
            <person name="Idonuma A."/>
            <person name="Iijima M."/>
            <person name="Ikeda M."/>
            <person name="Ikeno M."/>
            <person name="Ito K."/>
            <person name="Ito S."/>
            <person name="Ito T."/>
            <person name="Ito Y."/>
            <person name="Ito Y."/>
            <person name="Iwabuchi A."/>
            <person name="Kamiya K."/>
            <person name="Karasawa W."/>
            <person name="Kurita K."/>
            <person name="Katagiri S."/>
            <person name="Kikuta A."/>
            <person name="Kobayashi H."/>
            <person name="Kobayashi N."/>
            <person name="Machita K."/>
            <person name="Maehara T."/>
            <person name="Masukawa M."/>
            <person name="Mizubayashi T."/>
            <person name="Mukai Y."/>
            <person name="Nagasaki H."/>
            <person name="Nagata Y."/>
            <person name="Naito S."/>
            <person name="Nakashima M."/>
            <person name="Nakama Y."/>
            <person name="Nakamichi Y."/>
            <person name="Nakamura M."/>
            <person name="Meguro A."/>
            <person name="Negishi M."/>
            <person name="Ohta I."/>
            <person name="Ohta T."/>
            <person name="Okamoto M."/>
            <person name="Ono N."/>
            <person name="Saji S."/>
            <person name="Sakaguchi M."/>
            <person name="Sakai K."/>
            <person name="Shibata M."/>
            <person name="Shimokawa T."/>
            <person name="Song J."/>
            <person name="Takazaki Y."/>
            <person name="Terasawa K."/>
            <person name="Tsugane M."/>
            <person name="Tsuji K."/>
            <person name="Ueda S."/>
            <person name="Waki K."/>
            <person name="Yamagata H."/>
            <person name="Yamamoto M."/>
            <person name="Yamamoto S."/>
            <person name="Yamane H."/>
            <person name="Yoshiki S."/>
            <person name="Yoshihara R."/>
            <person name="Yukawa K."/>
            <person name="Zhong H."/>
            <person name="Yano M."/>
            <person name="Yuan Q."/>
            <person name="Ouyang S."/>
            <person name="Liu J."/>
            <person name="Jones K.M."/>
            <person name="Gansberger K."/>
            <person name="Moffat K."/>
            <person name="Hill J."/>
            <person name="Bera J."/>
            <person name="Fadrosh D."/>
            <person name="Jin S."/>
            <person name="Johri S."/>
            <person name="Kim M."/>
            <person name="Overton L."/>
            <person name="Reardon M."/>
            <person name="Tsitrin T."/>
            <person name="Vuong H."/>
            <person name="Weaver B."/>
            <person name="Ciecko A."/>
            <person name="Tallon L."/>
            <person name="Jackson J."/>
            <person name="Pai G."/>
            <person name="Aken S.V."/>
            <person name="Utterback T."/>
            <person name="Reidmuller S."/>
            <person name="Feldblyum T."/>
            <person name="Hsiao J."/>
            <person name="Zismann V."/>
            <person name="Iobst S."/>
            <person name="de Vazeille A.R."/>
            <person name="Buell C.R."/>
            <person name="Ying K."/>
            <person name="Li Y."/>
            <person name="Lu T."/>
            <person name="Huang Y."/>
            <person name="Zhao Q."/>
            <person name="Feng Q."/>
            <person name="Zhang L."/>
            <person name="Zhu J."/>
            <person name="Weng Q."/>
            <person name="Mu J."/>
            <person name="Lu Y."/>
            <person name="Fan D."/>
            <person name="Liu Y."/>
            <person name="Guan J."/>
            <person name="Zhang Y."/>
            <person name="Yu S."/>
            <person name="Liu X."/>
            <person name="Zhang Y."/>
            <person name="Hong G."/>
            <person name="Han B."/>
            <person name="Choisne N."/>
            <person name="Demange N."/>
            <person name="Orjeda G."/>
            <person name="Samain S."/>
            <person name="Cattolico L."/>
            <person name="Pelletier E."/>
            <person name="Couloux A."/>
            <person name="Segurens B."/>
            <person name="Wincker P."/>
            <person name="D'Hont A."/>
            <person name="Scarpelli C."/>
            <person name="Weissenbach J."/>
            <person name="Salanoubat M."/>
            <person name="Quetier F."/>
            <person name="Yu Y."/>
            <person name="Kim H.R."/>
            <person name="Rambo T."/>
            <person name="Currie J."/>
            <person name="Collura K."/>
            <person name="Luo M."/>
            <person name="Yang T."/>
            <person name="Ammiraju J.S.S."/>
            <person name="Engler F."/>
            <person name="Soderlund C."/>
            <person name="Wing R.A."/>
            <person name="Palmer L.E."/>
            <person name="de la Bastide M."/>
            <person name="Spiegel L."/>
            <person name="Nascimento L."/>
            <person name="Zutavern T."/>
            <person name="O'Shaughnessy A."/>
            <person name="Dike S."/>
            <person name="Dedhia N."/>
            <person name="Preston R."/>
            <person name="Balija V."/>
            <person name="McCombie W.R."/>
            <person name="Chow T."/>
            <person name="Chen H."/>
            <person name="Chung M."/>
            <person name="Chen C."/>
            <person name="Shaw J."/>
            <person name="Wu H."/>
            <person name="Hsiao K."/>
            <person name="Chao Y."/>
            <person name="Chu M."/>
            <person name="Cheng C."/>
            <person name="Hour A."/>
            <person name="Lee P."/>
            <person name="Lin S."/>
            <person name="Lin Y."/>
            <person name="Liou J."/>
            <person name="Liu S."/>
            <person name="Hsing Y."/>
            <person name="Raghuvanshi S."/>
            <person name="Mohanty A."/>
            <person name="Bharti A.K."/>
            <person name="Gaur A."/>
            <person name="Gupta V."/>
            <person name="Kumar D."/>
            <person name="Ravi V."/>
            <person name="Vij S."/>
            <person name="Kapur A."/>
            <person name="Khurana P."/>
            <person name="Khurana P."/>
            <person name="Khurana J.P."/>
            <person name="Tyagi A.K."/>
            <person name="Gaikwad K."/>
            <person name="Singh A."/>
            <person name="Dalal V."/>
            <person name="Srivastava S."/>
            <person name="Dixit A."/>
            <person name="Pal A.K."/>
            <person name="Ghazi I.A."/>
            <person name="Yadav M."/>
            <person name="Pandit A."/>
            <person name="Bhargava A."/>
            <person name="Sureshbabu K."/>
            <person name="Batra K."/>
            <person name="Sharma T.R."/>
            <person name="Mohapatra T."/>
            <person name="Singh N.K."/>
            <person name="Messing J."/>
            <person name="Nelson A.B."/>
            <person name="Fuks G."/>
            <person name="Kavchok S."/>
            <person name="Keizer G."/>
            <person name="Linton E."/>
            <person name="Llaca V."/>
            <person name="Song R."/>
            <person name="Tanyolac B."/>
            <person name="Young S."/>
            <person name="Ho-Il K."/>
            <person name="Hahn J.H."/>
            <person name="Sangsakoo G."/>
            <person name="Vanavichit A."/>
            <person name="de Mattos Luiz.A.T."/>
            <person name="Zimmer P.D."/>
            <person name="Malone G."/>
            <person name="Dellagostin O."/>
            <person name="de Oliveira A.C."/>
            <person name="Bevan M."/>
            <person name="Bancroft I."/>
            <person name="Minx P."/>
            <person name="Cordum H."/>
            <person name="Wilson R."/>
            <person name="Cheng Z."/>
            <person name="Jin W."/>
            <person name="Jiang J."/>
            <person name="Leong S.A."/>
            <person name="Iwama H."/>
            <person name="Gojobori T."/>
            <person name="Itoh T."/>
            <person name="Niimura Y."/>
            <person name="Fujii Y."/>
            <person name="Habara T."/>
            <person name="Sakai H."/>
            <person name="Sato Y."/>
            <person name="Wilson G."/>
            <person name="Kumar K."/>
            <person name="McCouch S."/>
            <person name="Juretic N."/>
            <person name="Hoen D."/>
            <person name="Wright S."/>
            <person name="Bruskiewich R."/>
            <person name="Bureau T."/>
            <person name="Miyao A."/>
            <person name="Hirochika H."/>
            <person name="Nishikawa T."/>
            <person name="Kadowaki K."/>
            <person name="Sugiura M."/>
            <person name="Burr B."/>
            <person name="Sasaki T."/>
        </authorList>
    </citation>
    <scope>NUCLEOTIDE SEQUENCE [LARGE SCALE GENOMIC DNA]</scope>
    <source>
        <strain evidence="3">cv. Nipponbare</strain>
    </source>
</reference>
<sequence>MKTTTVTPAGFGRRGGETEGDLAAAMPREETTMSAGARARRKGLPEETLTRRKERLVRRRRSLDESEGRPGWRATSPCQGRRRQRRPALRRDDRGSWRRHSGGNAIGLRQERASGGFPVKRRRRRGRGCTCEAEDGDGTAGRHTGEAAEAAGGGRRHRIETRATGRGGAATGRRGRRLKRENGGRGFHFIGEGRDLATGGAGNGGGNGGRRPRKVTGIVAAVPGD</sequence>
<name>Q6Z0Y6_ORYSJ</name>